<evidence type="ECO:0000256" key="10">
    <source>
        <dbReference type="ARBA" id="ARBA00022827"/>
    </source>
</evidence>
<keyword evidence="11 15" id="KW-0067">ATP-binding</keyword>
<dbReference type="EMBL" id="PJKA01000006">
    <property type="protein sequence ID" value="PNC18999.1"/>
    <property type="molecule type" value="Genomic_DNA"/>
</dbReference>
<evidence type="ECO:0000256" key="15">
    <source>
        <dbReference type="PIRNR" id="PIRNR004491"/>
    </source>
</evidence>
<keyword evidence="5 15" id="KW-0288">FMN</keyword>
<dbReference type="RefSeq" id="WP_102712852.1">
    <property type="nucleotide sequence ID" value="NZ_PJKA01000006.1"/>
</dbReference>
<dbReference type="Proteomes" id="UP000236000">
    <property type="component" value="Unassembled WGS sequence"/>
</dbReference>
<dbReference type="InterPro" id="IPR015865">
    <property type="entry name" value="Riboflavin_kinase_bac/euk"/>
</dbReference>
<keyword evidence="12" id="KW-0511">Multifunctional enzyme</keyword>
<comment type="pathway">
    <text evidence="2 15">Cofactor biosynthesis; FAD biosynthesis; FAD from FMN: step 1/1.</text>
</comment>
<evidence type="ECO:0000256" key="12">
    <source>
        <dbReference type="ARBA" id="ARBA00023268"/>
    </source>
</evidence>
<dbReference type="OrthoDB" id="9803667at2"/>
<dbReference type="Pfam" id="PF01687">
    <property type="entry name" value="Flavokinase"/>
    <property type="match status" value="1"/>
</dbReference>
<dbReference type="InterPro" id="IPR002606">
    <property type="entry name" value="Riboflavin_kinase_bac"/>
</dbReference>
<comment type="pathway">
    <text evidence="3 15">Cofactor biosynthesis; FMN biosynthesis; FMN from riboflavin (ATP route): step 1/1.</text>
</comment>
<dbReference type="InterPro" id="IPR023465">
    <property type="entry name" value="Riboflavin_kinase_dom_sf"/>
</dbReference>
<comment type="catalytic activity">
    <reaction evidence="13 15">
        <text>riboflavin + ATP = FMN + ADP + H(+)</text>
        <dbReference type="Rhea" id="RHEA:14357"/>
        <dbReference type="ChEBI" id="CHEBI:15378"/>
        <dbReference type="ChEBI" id="CHEBI:30616"/>
        <dbReference type="ChEBI" id="CHEBI:57986"/>
        <dbReference type="ChEBI" id="CHEBI:58210"/>
        <dbReference type="ChEBI" id="CHEBI:456216"/>
        <dbReference type="EC" id="2.7.1.26"/>
    </reaction>
</comment>
<dbReference type="GO" id="GO:0003919">
    <property type="term" value="F:FMN adenylyltransferase activity"/>
    <property type="evidence" value="ECO:0007669"/>
    <property type="project" value="UniProtKB-UniRule"/>
</dbReference>
<keyword evidence="9 15" id="KW-0418">Kinase</keyword>
<evidence type="ECO:0000256" key="8">
    <source>
        <dbReference type="ARBA" id="ARBA00022741"/>
    </source>
</evidence>
<evidence type="ECO:0000256" key="13">
    <source>
        <dbReference type="ARBA" id="ARBA00047880"/>
    </source>
</evidence>
<dbReference type="GO" id="GO:0009231">
    <property type="term" value="P:riboflavin biosynthetic process"/>
    <property type="evidence" value="ECO:0007669"/>
    <property type="project" value="InterPro"/>
</dbReference>
<evidence type="ECO:0000313" key="17">
    <source>
        <dbReference type="EMBL" id="PNC18999.1"/>
    </source>
</evidence>
<comment type="caution">
    <text evidence="17">The sequence shown here is derived from an EMBL/GenBank/DDBJ whole genome shotgun (WGS) entry which is preliminary data.</text>
</comment>
<dbReference type="InterPro" id="IPR014729">
    <property type="entry name" value="Rossmann-like_a/b/a_fold"/>
</dbReference>
<keyword evidence="6 15" id="KW-0808">Transferase</keyword>
<dbReference type="GO" id="GO:0009398">
    <property type="term" value="P:FMN biosynthetic process"/>
    <property type="evidence" value="ECO:0007669"/>
    <property type="project" value="UniProtKB-UniRule"/>
</dbReference>
<dbReference type="GO" id="GO:0008531">
    <property type="term" value="F:riboflavin kinase activity"/>
    <property type="evidence" value="ECO:0007669"/>
    <property type="project" value="UniProtKB-UniRule"/>
</dbReference>
<reference evidence="17 18" key="1">
    <citation type="journal article" date="2017" name="BMC Genomics">
        <title>Genome sequencing of 39 Akkermansia muciniphila isolates reveals its population structure, genomic and functional diverisity, and global distribution in mammalian gut microbiotas.</title>
        <authorList>
            <person name="Guo X."/>
            <person name="Li S."/>
            <person name="Zhang J."/>
            <person name="Wu F."/>
            <person name="Li X."/>
            <person name="Wu D."/>
            <person name="Zhang M."/>
            <person name="Ou Z."/>
            <person name="Jie Z."/>
            <person name="Yan Q."/>
            <person name="Li P."/>
            <person name="Yi J."/>
            <person name="Peng Y."/>
        </authorList>
    </citation>
    <scope>NUCLEOTIDE SEQUENCE [LARGE SCALE GENOMIC DNA]</scope>
    <source>
        <strain evidence="17 18">GP24</strain>
    </source>
</reference>
<evidence type="ECO:0000256" key="9">
    <source>
        <dbReference type="ARBA" id="ARBA00022777"/>
    </source>
</evidence>
<evidence type="ECO:0000256" key="3">
    <source>
        <dbReference type="ARBA" id="ARBA00005201"/>
    </source>
</evidence>
<dbReference type="InterPro" id="IPR023468">
    <property type="entry name" value="Riboflavin_kinase"/>
</dbReference>
<name>A0A2N8HFF4_9BACT</name>
<proteinExistence type="inferred from homology"/>
<evidence type="ECO:0000256" key="6">
    <source>
        <dbReference type="ARBA" id="ARBA00022679"/>
    </source>
</evidence>
<comment type="similarity">
    <text evidence="15">Belongs to the ribF family.</text>
</comment>
<dbReference type="Pfam" id="PF06574">
    <property type="entry name" value="FAD_syn"/>
    <property type="match status" value="1"/>
</dbReference>
<dbReference type="CDD" id="cd02064">
    <property type="entry name" value="FAD_synthetase_N"/>
    <property type="match status" value="1"/>
</dbReference>
<dbReference type="SMART" id="SM00904">
    <property type="entry name" value="Flavokinase"/>
    <property type="match status" value="1"/>
</dbReference>
<dbReference type="EC" id="2.7.7.2" evidence="15"/>
<dbReference type="Gene3D" id="2.40.30.30">
    <property type="entry name" value="Riboflavin kinase-like"/>
    <property type="match status" value="1"/>
</dbReference>
<dbReference type="InterPro" id="IPR015864">
    <property type="entry name" value="FAD_synthase"/>
</dbReference>
<dbReference type="SUPFAM" id="SSF52374">
    <property type="entry name" value="Nucleotidylyl transferase"/>
    <property type="match status" value="1"/>
</dbReference>
<organism evidence="17 18">
    <name type="scientific">Akkermansia muciniphila</name>
    <dbReference type="NCBI Taxonomy" id="239935"/>
    <lineage>
        <taxon>Bacteria</taxon>
        <taxon>Pseudomonadati</taxon>
        <taxon>Verrucomicrobiota</taxon>
        <taxon>Verrucomicrobiia</taxon>
        <taxon>Verrucomicrobiales</taxon>
        <taxon>Akkermansiaceae</taxon>
        <taxon>Akkermansia</taxon>
    </lineage>
</organism>
<evidence type="ECO:0000256" key="7">
    <source>
        <dbReference type="ARBA" id="ARBA00022695"/>
    </source>
</evidence>
<keyword evidence="8 15" id="KW-0547">Nucleotide-binding</keyword>
<keyword evidence="10 15" id="KW-0274">FAD</keyword>
<sequence>MVIYREFKELKGVSSPVHWAMGMFDGLHLGHAGVIAAAVEGAARDGGIAAVLTFRTHPLARVRPESVPPAIMAVDAEKFALMEELGVKMVLTLEFSSRLASLSPEEFIKELCSSCRVAEIAVGEDWHFGRGRAGDVGTLRLLASRYGFRVTAVPPILRAGERVSSTRIREAVRAADFLQAAEMLGRPYRWKGTVLHGRQLGRLLNYPTANMKPGSGVQPPHGVYAVRAWVNGVEYGGVANLGVRPTVEGDAGELLLETHLFGQPGDIYGQKMEVEPVRFLRAEAKFPSLEELKSQLALDAAHAVEVLKRGE</sequence>
<comment type="function">
    <text evidence="1">Catalyzes the phosphorylation of riboflavin to FMN followed by the adenylation of FMN to FAD.</text>
</comment>
<dbReference type="NCBIfam" id="TIGR00083">
    <property type="entry name" value="ribF"/>
    <property type="match status" value="1"/>
</dbReference>
<dbReference type="UniPathway" id="UPA00277">
    <property type="reaction ID" value="UER00407"/>
</dbReference>
<evidence type="ECO:0000256" key="14">
    <source>
        <dbReference type="ARBA" id="ARBA00049494"/>
    </source>
</evidence>
<comment type="catalytic activity">
    <reaction evidence="14 15">
        <text>FMN + ATP + H(+) = FAD + diphosphate</text>
        <dbReference type="Rhea" id="RHEA:17237"/>
        <dbReference type="ChEBI" id="CHEBI:15378"/>
        <dbReference type="ChEBI" id="CHEBI:30616"/>
        <dbReference type="ChEBI" id="CHEBI:33019"/>
        <dbReference type="ChEBI" id="CHEBI:57692"/>
        <dbReference type="ChEBI" id="CHEBI:58210"/>
        <dbReference type="EC" id="2.7.7.2"/>
    </reaction>
</comment>
<dbReference type="UniPathway" id="UPA00276">
    <property type="reaction ID" value="UER00406"/>
</dbReference>
<gene>
    <name evidence="17" type="primary">ribF</name>
    <name evidence="17" type="ORF">CXU22_04210</name>
</gene>
<dbReference type="Gene3D" id="3.40.50.620">
    <property type="entry name" value="HUPs"/>
    <property type="match status" value="1"/>
</dbReference>
<keyword evidence="4 15" id="KW-0285">Flavoprotein</keyword>
<evidence type="ECO:0000256" key="1">
    <source>
        <dbReference type="ARBA" id="ARBA00002121"/>
    </source>
</evidence>
<dbReference type="PIRSF" id="PIRSF004491">
    <property type="entry name" value="FAD_Synth"/>
    <property type="match status" value="1"/>
</dbReference>
<dbReference type="SUPFAM" id="SSF82114">
    <property type="entry name" value="Riboflavin kinase-like"/>
    <property type="match status" value="1"/>
</dbReference>
<dbReference type="PANTHER" id="PTHR22749">
    <property type="entry name" value="RIBOFLAVIN KINASE/FMN ADENYLYLTRANSFERASE"/>
    <property type="match status" value="1"/>
</dbReference>
<dbReference type="AlphaFoldDB" id="A0A2N8HFF4"/>
<dbReference type="GO" id="GO:0005524">
    <property type="term" value="F:ATP binding"/>
    <property type="evidence" value="ECO:0007669"/>
    <property type="project" value="UniProtKB-UniRule"/>
</dbReference>
<dbReference type="GO" id="GO:0006747">
    <property type="term" value="P:FAD biosynthetic process"/>
    <property type="evidence" value="ECO:0007669"/>
    <property type="project" value="UniProtKB-UniRule"/>
</dbReference>
<accession>A0A2N8HFF4</accession>
<keyword evidence="7 15" id="KW-0548">Nucleotidyltransferase</keyword>
<protein>
    <recommendedName>
        <fullName evidence="15">Riboflavin biosynthesis protein</fullName>
    </recommendedName>
    <domain>
        <recommendedName>
            <fullName evidence="15">Riboflavin kinase</fullName>
            <ecNumber evidence="15">2.7.1.26</ecNumber>
        </recommendedName>
        <alternativeName>
            <fullName evidence="15">Flavokinase</fullName>
        </alternativeName>
    </domain>
    <domain>
        <recommendedName>
            <fullName evidence="15">FMN adenylyltransferase</fullName>
            <ecNumber evidence="15">2.7.7.2</ecNumber>
        </recommendedName>
        <alternativeName>
            <fullName evidence="15">FAD pyrophosphorylase</fullName>
        </alternativeName>
        <alternativeName>
            <fullName evidence="15">FAD synthase</fullName>
        </alternativeName>
    </domain>
</protein>
<dbReference type="EC" id="2.7.1.26" evidence="15"/>
<evidence type="ECO:0000256" key="2">
    <source>
        <dbReference type="ARBA" id="ARBA00004726"/>
    </source>
</evidence>
<evidence type="ECO:0000256" key="11">
    <source>
        <dbReference type="ARBA" id="ARBA00022840"/>
    </source>
</evidence>
<evidence type="ECO:0000259" key="16">
    <source>
        <dbReference type="SMART" id="SM00904"/>
    </source>
</evidence>
<evidence type="ECO:0000256" key="4">
    <source>
        <dbReference type="ARBA" id="ARBA00022630"/>
    </source>
</evidence>
<evidence type="ECO:0000256" key="5">
    <source>
        <dbReference type="ARBA" id="ARBA00022643"/>
    </source>
</evidence>
<evidence type="ECO:0000313" key="18">
    <source>
        <dbReference type="Proteomes" id="UP000236000"/>
    </source>
</evidence>
<feature type="domain" description="Riboflavin kinase" evidence="16">
    <location>
        <begin position="183"/>
        <end position="308"/>
    </location>
</feature>
<dbReference type="PANTHER" id="PTHR22749:SF6">
    <property type="entry name" value="RIBOFLAVIN KINASE"/>
    <property type="match status" value="1"/>
</dbReference>